<dbReference type="InterPro" id="IPR029063">
    <property type="entry name" value="SAM-dependent_MTases_sf"/>
</dbReference>
<protein>
    <submittedName>
        <fullName evidence="1">SAM-dependent methyltransferase</fullName>
    </submittedName>
</protein>
<evidence type="ECO:0000313" key="1">
    <source>
        <dbReference type="EMBL" id="KAA5539058.1"/>
    </source>
</evidence>
<dbReference type="Pfam" id="PF04816">
    <property type="entry name" value="TrmK"/>
    <property type="match status" value="1"/>
</dbReference>
<evidence type="ECO:0000313" key="2">
    <source>
        <dbReference type="Proteomes" id="UP000324479"/>
    </source>
</evidence>
<keyword evidence="1" id="KW-0808">Transferase</keyword>
<dbReference type="RefSeq" id="WP_150079432.1">
    <property type="nucleotide sequence ID" value="NZ_VWOX01000022.1"/>
</dbReference>
<keyword evidence="1" id="KW-0489">Methyltransferase</keyword>
<dbReference type="InterPro" id="IPR006901">
    <property type="entry name" value="TrmK"/>
</dbReference>
<dbReference type="EMBL" id="VWOX01000022">
    <property type="protein sequence ID" value="KAA5539058.1"/>
    <property type="molecule type" value="Genomic_DNA"/>
</dbReference>
<dbReference type="Proteomes" id="UP000324479">
    <property type="component" value="Unassembled WGS sequence"/>
</dbReference>
<dbReference type="AlphaFoldDB" id="A0A5M6CUY2"/>
<proteinExistence type="predicted"/>
<organism evidence="1 2">
    <name type="scientific">Roseiconus nitratireducens</name>
    <dbReference type="NCBI Taxonomy" id="2605748"/>
    <lineage>
        <taxon>Bacteria</taxon>
        <taxon>Pseudomonadati</taxon>
        <taxon>Planctomycetota</taxon>
        <taxon>Planctomycetia</taxon>
        <taxon>Pirellulales</taxon>
        <taxon>Pirellulaceae</taxon>
        <taxon>Roseiconus</taxon>
    </lineage>
</organism>
<keyword evidence="2" id="KW-1185">Reference proteome</keyword>
<dbReference type="GO" id="GO:0160105">
    <property type="term" value="F:tRNA (adenine(22)-N1)-methyltransferase activity"/>
    <property type="evidence" value="ECO:0007669"/>
    <property type="project" value="InterPro"/>
</dbReference>
<dbReference type="PANTHER" id="PTHR38451:SF1">
    <property type="entry name" value="TRNA (ADENINE(22)-N(1))-METHYLTRANSFERASE"/>
    <property type="match status" value="1"/>
</dbReference>
<dbReference type="PANTHER" id="PTHR38451">
    <property type="entry name" value="TRNA (ADENINE(22)-N(1))-METHYLTRANSFERASE"/>
    <property type="match status" value="1"/>
</dbReference>
<reference evidence="1 2" key="1">
    <citation type="submission" date="2019-08" db="EMBL/GenBank/DDBJ databases">
        <authorList>
            <person name="Dhanesh K."/>
            <person name="Kumar G."/>
            <person name="Sasikala C."/>
            <person name="Venkata Ramana C."/>
        </authorList>
    </citation>
    <scope>NUCLEOTIDE SEQUENCE [LARGE SCALE GENOMIC DNA]</scope>
    <source>
        <strain evidence="1 2">JC645</strain>
    </source>
</reference>
<gene>
    <name evidence="1" type="ORF">FYK55_25300</name>
</gene>
<dbReference type="Gene3D" id="3.40.50.150">
    <property type="entry name" value="Vaccinia Virus protein VP39"/>
    <property type="match status" value="1"/>
</dbReference>
<dbReference type="GO" id="GO:0032259">
    <property type="term" value="P:methylation"/>
    <property type="evidence" value="ECO:0007669"/>
    <property type="project" value="UniProtKB-KW"/>
</dbReference>
<sequence length="223" mass="24942">MPRLDDRLKAVARQIRCGTHADIGSDHGHLLVALLKSGRIRRGIAIENKPQPLENSSRSLRGLNAEVRFADGFAGLSVGEVDSASLCGLGGETIVRILDAFPDRVPDRVVLQPNRRPEWVRRWAIRSGFHLMDEQIARGHWDYPVLSFQRLGSITDPAYGGLDHEAALLFGPLLMKRMPRLVHDRLAEERLYLRKLQRLGPESAARLRVIERVLSAAPAAERS</sequence>
<name>A0A5M6CUY2_9BACT</name>
<accession>A0A5M6CUY2</accession>
<comment type="caution">
    <text evidence="1">The sequence shown here is derived from an EMBL/GenBank/DDBJ whole genome shotgun (WGS) entry which is preliminary data.</text>
</comment>